<dbReference type="AlphaFoldDB" id="A0A6A5AJ02"/>
<gene>
    <name evidence="3" type="ORF">AaE_007125</name>
</gene>
<dbReference type="PANTHER" id="PTHR31043">
    <property type="entry name" value="NEPHROCYSTIN-4"/>
    <property type="match status" value="1"/>
</dbReference>
<proteinExistence type="predicted"/>
<dbReference type="InterPro" id="IPR029775">
    <property type="entry name" value="NPHP4"/>
</dbReference>
<comment type="caution">
    <text evidence="3">The sequence shown here is derived from an EMBL/GenBank/DDBJ whole genome shotgun (WGS) entry which is preliminary data.</text>
</comment>
<dbReference type="GO" id="GO:0090090">
    <property type="term" value="P:negative regulation of canonical Wnt signaling pathway"/>
    <property type="evidence" value="ECO:0007669"/>
    <property type="project" value="InterPro"/>
</dbReference>
<feature type="domain" description="NPHP4 Ig-like" evidence="1">
    <location>
        <begin position="1"/>
        <end position="53"/>
    </location>
</feature>
<evidence type="ECO:0000259" key="2">
    <source>
        <dbReference type="Pfam" id="PF26187"/>
    </source>
</evidence>
<dbReference type="EMBL" id="VJMI01012869">
    <property type="protein sequence ID" value="KAF0749138.1"/>
    <property type="molecule type" value="Genomic_DNA"/>
</dbReference>
<dbReference type="GO" id="GO:0005856">
    <property type="term" value="C:cytoskeleton"/>
    <property type="evidence" value="ECO:0007669"/>
    <property type="project" value="InterPro"/>
</dbReference>
<accession>A0A6A5AJ02</accession>
<dbReference type="InterPro" id="IPR058686">
    <property type="entry name" value="Ig_NPHP4_3rd"/>
</dbReference>
<dbReference type="Pfam" id="PF26187">
    <property type="entry name" value="Ig_NPHP4_4th"/>
    <property type="match status" value="1"/>
</dbReference>
<evidence type="ECO:0000313" key="4">
    <source>
        <dbReference type="Proteomes" id="UP000469452"/>
    </source>
</evidence>
<dbReference type="Pfam" id="PF26015">
    <property type="entry name" value="Ig_NPH4_3rd"/>
    <property type="match status" value="1"/>
</dbReference>
<dbReference type="PANTHER" id="PTHR31043:SF3">
    <property type="entry name" value="NEPHROCYSTIN-4"/>
    <property type="match status" value="1"/>
</dbReference>
<dbReference type="InterPro" id="IPR058685">
    <property type="entry name" value="Ig_NPHP4_4th"/>
</dbReference>
<reference evidence="3 4" key="1">
    <citation type="submission" date="2019-06" db="EMBL/GenBank/DDBJ databases">
        <title>Genomics analysis of Aphanomyces spp. identifies a new class of oomycete effector associated with host adaptation.</title>
        <authorList>
            <person name="Gaulin E."/>
        </authorList>
    </citation>
    <scope>NUCLEOTIDE SEQUENCE [LARGE SCALE GENOMIC DNA]</scope>
    <source>
        <strain evidence="3 4">E</strain>
    </source>
</reference>
<protein>
    <submittedName>
        <fullName evidence="3">Uncharacterized protein</fullName>
    </submittedName>
</protein>
<dbReference type="GO" id="GO:0097730">
    <property type="term" value="C:non-motile cilium"/>
    <property type="evidence" value="ECO:0007669"/>
    <property type="project" value="InterPro"/>
</dbReference>
<dbReference type="Proteomes" id="UP000469452">
    <property type="component" value="Unassembled WGS sequence"/>
</dbReference>
<name>A0A6A5AJ02_APHAT</name>
<evidence type="ECO:0000259" key="1">
    <source>
        <dbReference type="Pfam" id="PF26015"/>
    </source>
</evidence>
<feature type="non-terminal residue" evidence="3">
    <location>
        <position position="1"/>
    </location>
</feature>
<organism evidence="3 4">
    <name type="scientific">Aphanomyces astaci</name>
    <name type="common">Crayfish plague agent</name>
    <dbReference type="NCBI Taxonomy" id="112090"/>
    <lineage>
        <taxon>Eukaryota</taxon>
        <taxon>Sar</taxon>
        <taxon>Stramenopiles</taxon>
        <taxon>Oomycota</taxon>
        <taxon>Saprolegniomycetes</taxon>
        <taxon>Saprolegniales</taxon>
        <taxon>Verrucalvaceae</taxon>
        <taxon>Aphanomyces</taxon>
    </lineage>
</organism>
<feature type="domain" description="NPHP4 Ig-like" evidence="2">
    <location>
        <begin position="60"/>
        <end position="150"/>
    </location>
</feature>
<dbReference type="VEuPathDB" id="FungiDB:H257_01235"/>
<evidence type="ECO:0000313" key="3">
    <source>
        <dbReference type="EMBL" id="KAF0749138.1"/>
    </source>
</evidence>
<sequence>FNPERIFQLLPHAFNRIELLYCSMDVGALQVLINVVDVDSHELVGSWLLNANTSEPLVTKVFDVTLPLGVPVLKKISYRNPWESDRMFVLRTSDPSIMKPREPMLRLSGGSDGFLRLAFAPYSIPCTKKVYLFINDGSDQNEECLLLHITWTDHRD</sequence>